<dbReference type="GO" id="GO:0009251">
    <property type="term" value="P:glucan catabolic process"/>
    <property type="evidence" value="ECO:0007669"/>
    <property type="project" value="TreeGrafter"/>
</dbReference>
<name>A0A517P466_9PLAN</name>
<dbReference type="PANTHER" id="PTHR34142">
    <property type="entry name" value="ENDO-BETA-1,4-GLUCANASE A"/>
    <property type="match status" value="1"/>
</dbReference>
<dbReference type="SUPFAM" id="SSF51445">
    <property type="entry name" value="(Trans)glycosidases"/>
    <property type="match status" value="1"/>
</dbReference>
<evidence type="ECO:0000313" key="7">
    <source>
        <dbReference type="Proteomes" id="UP000318741"/>
    </source>
</evidence>
<organism evidence="6 7">
    <name type="scientific">Alienimonas californiensis</name>
    <dbReference type="NCBI Taxonomy" id="2527989"/>
    <lineage>
        <taxon>Bacteria</taxon>
        <taxon>Pseudomonadati</taxon>
        <taxon>Planctomycetota</taxon>
        <taxon>Planctomycetia</taxon>
        <taxon>Planctomycetales</taxon>
        <taxon>Planctomycetaceae</taxon>
        <taxon>Alienimonas</taxon>
    </lineage>
</organism>
<dbReference type="AlphaFoldDB" id="A0A517P466"/>
<dbReference type="InterPro" id="IPR001547">
    <property type="entry name" value="Glyco_hydro_5"/>
</dbReference>
<dbReference type="EC" id="3.2.1.4" evidence="6"/>
<dbReference type="Gene3D" id="2.60.120.260">
    <property type="entry name" value="Galactose-binding domain-like"/>
    <property type="match status" value="2"/>
</dbReference>
<dbReference type="EMBL" id="CP036265">
    <property type="protein sequence ID" value="QDT14146.1"/>
    <property type="molecule type" value="Genomic_DNA"/>
</dbReference>
<feature type="domain" description="Glycoside hydrolase family 5" evidence="5">
    <location>
        <begin position="449"/>
        <end position="730"/>
    </location>
</feature>
<dbReference type="InterPro" id="IPR017853">
    <property type="entry name" value="GH"/>
</dbReference>
<evidence type="ECO:0000256" key="1">
    <source>
        <dbReference type="ARBA" id="ARBA00022801"/>
    </source>
</evidence>
<keyword evidence="2 6" id="KW-0326">Glycosidase</keyword>
<dbReference type="OrthoDB" id="9800475at2"/>
<proteinExistence type="predicted"/>
<dbReference type="Gene3D" id="3.20.20.80">
    <property type="entry name" value="Glycosidases"/>
    <property type="match status" value="1"/>
</dbReference>
<keyword evidence="1 6" id="KW-0378">Hydrolase</keyword>
<feature type="region of interest" description="Disordered" evidence="3">
    <location>
        <begin position="251"/>
        <end position="278"/>
    </location>
</feature>
<keyword evidence="7" id="KW-1185">Reference proteome</keyword>
<feature type="region of interest" description="Disordered" evidence="3">
    <location>
        <begin position="48"/>
        <end position="79"/>
    </location>
</feature>
<evidence type="ECO:0000256" key="3">
    <source>
        <dbReference type="SAM" id="MobiDB-lite"/>
    </source>
</evidence>
<feature type="signal peptide" evidence="4">
    <location>
        <begin position="1"/>
        <end position="43"/>
    </location>
</feature>
<protein>
    <submittedName>
        <fullName evidence="6">Endoglucanase A</fullName>
        <ecNumber evidence="6">3.2.1.4</ecNumber>
    </submittedName>
</protein>
<evidence type="ECO:0000259" key="5">
    <source>
        <dbReference type="Pfam" id="PF00150"/>
    </source>
</evidence>
<evidence type="ECO:0000256" key="4">
    <source>
        <dbReference type="SAM" id="SignalP"/>
    </source>
</evidence>
<keyword evidence="4" id="KW-0732">Signal</keyword>
<dbReference type="KEGG" id="acaf:CA12_02140"/>
<evidence type="ECO:0000313" key="6">
    <source>
        <dbReference type="EMBL" id="QDT14146.1"/>
    </source>
</evidence>
<gene>
    <name evidence="6" type="primary">celA</name>
    <name evidence="6" type="ORF">CA12_02140</name>
</gene>
<accession>A0A517P466</accession>
<dbReference type="InterPro" id="IPR018087">
    <property type="entry name" value="Glyco_hydro_5_CS"/>
</dbReference>
<feature type="chain" id="PRO_5022053778" evidence="4">
    <location>
        <begin position="44"/>
        <end position="766"/>
    </location>
</feature>
<dbReference type="GO" id="GO:0008810">
    <property type="term" value="F:cellulase activity"/>
    <property type="evidence" value="ECO:0007669"/>
    <property type="project" value="UniProtKB-EC"/>
</dbReference>
<dbReference type="PANTHER" id="PTHR34142:SF1">
    <property type="entry name" value="GLYCOSIDE HYDROLASE FAMILY 5 DOMAIN-CONTAINING PROTEIN"/>
    <property type="match status" value="1"/>
</dbReference>
<sequence length="766" mass="84817" precursor="true">MPRPAPPQFAVARPFGAVVRGAAFALGLVLLGAAGALTPTAFAQDAQTPAASLTPNPDFEVDQNGDGKPDGWADAPTGGSWAVEDGNRFLRLTSPKPGETVMLYQELTIPEGVEALKLSWRQRVEGLKVGRQSWFDARIMMEFMDAERKKVSPGPPAPSSRKDTDGWVEREVEFLVPAGARGLKFMPSLFQVQAGTFDLDDLALRPVDPGPLREALDQKTAVRDAKLQADAAKRRAKAAERLAAEDNLISNGDFETADPKAKTGDRPKDWGVPKDGGSWPAEDGNRFLRLTVPEPGAMVMVYRTFDIPADVKALELSWRQRVTGLKKGEAPWHDARILMEYHGVDGKKLGGSPSPAYTQKDTDGWVEVSKSFLVPEEALTLVLMPCLFEANAGTFELDDLVLRPTDPEPLRIAAAQREAERQARFVPPEEPQRENWPSELRVVGNRLHDADGNEVWLQGVNAGGLETLPADRQMIKSVVVAIDDWKANCVRVPMKESFWYGDSAYQKDGGEEYREIIDQIITLAANRGAYIAIDLHRFRAPKPEHAAFWKDFAAKYKDHPAVLFDVFNEPHGISWEVWRNGGWVGLPEGVDEATFLTDEEKLANNAYRSVGMQGLVDAVRSTGAKNVIIASGMFYSNDLSGIVKGYALDDQGGHGIMYAWHTYNWHPGWASVLPVAEKYPIFVGECGADVTKMSFVPAEVQEDPYTWVPDMLGFIQKHRLNWTGWCLHPKASPVMISDWSYTPTPYWGAFAKRALAGEQFEMKKMR</sequence>
<reference evidence="6 7" key="1">
    <citation type="submission" date="2019-02" db="EMBL/GenBank/DDBJ databases">
        <title>Deep-cultivation of Planctomycetes and their phenomic and genomic characterization uncovers novel biology.</title>
        <authorList>
            <person name="Wiegand S."/>
            <person name="Jogler M."/>
            <person name="Boedeker C."/>
            <person name="Pinto D."/>
            <person name="Vollmers J."/>
            <person name="Rivas-Marin E."/>
            <person name="Kohn T."/>
            <person name="Peeters S.H."/>
            <person name="Heuer A."/>
            <person name="Rast P."/>
            <person name="Oberbeckmann S."/>
            <person name="Bunk B."/>
            <person name="Jeske O."/>
            <person name="Meyerdierks A."/>
            <person name="Storesund J.E."/>
            <person name="Kallscheuer N."/>
            <person name="Luecker S."/>
            <person name="Lage O.M."/>
            <person name="Pohl T."/>
            <person name="Merkel B.J."/>
            <person name="Hornburger P."/>
            <person name="Mueller R.-W."/>
            <person name="Bruemmer F."/>
            <person name="Labrenz M."/>
            <person name="Spormann A.M."/>
            <person name="Op den Camp H."/>
            <person name="Overmann J."/>
            <person name="Amann R."/>
            <person name="Jetten M.S.M."/>
            <person name="Mascher T."/>
            <person name="Medema M.H."/>
            <person name="Devos D.P."/>
            <person name="Kaster A.-K."/>
            <person name="Ovreas L."/>
            <person name="Rohde M."/>
            <person name="Galperin M.Y."/>
            <person name="Jogler C."/>
        </authorList>
    </citation>
    <scope>NUCLEOTIDE SEQUENCE [LARGE SCALE GENOMIC DNA]</scope>
    <source>
        <strain evidence="6 7">CA12</strain>
    </source>
</reference>
<dbReference type="PROSITE" id="PS00659">
    <property type="entry name" value="GLYCOSYL_HYDROL_F5"/>
    <property type="match status" value="1"/>
</dbReference>
<dbReference type="Pfam" id="PF00150">
    <property type="entry name" value="Cellulase"/>
    <property type="match status" value="1"/>
</dbReference>
<feature type="compositionally biased region" description="Basic and acidic residues" evidence="3">
    <location>
        <begin position="257"/>
        <end position="272"/>
    </location>
</feature>
<dbReference type="RefSeq" id="WP_145356768.1">
    <property type="nucleotide sequence ID" value="NZ_CP036265.1"/>
</dbReference>
<evidence type="ECO:0000256" key="2">
    <source>
        <dbReference type="ARBA" id="ARBA00023295"/>
    </source>
</evidence>
<dbReference type="Proteomes" id="UP000318741">
    <property type="component" value="Chromosome"/>
</dbReference>